<evidence type="ECO:0000256" key="1">
    <source>
        <dbReference type="SAM" id="MobiDB-lite"/>
    </source>
</evidence>
<proteinExistence type="predicted"/>
<reference evidence="2" key="1">
    <citation type="submission" date="2022-01" db="EMBL/GenBank/DDBJ databases">
        <authorList>
            <person name="King R."/>
        </authorList>
    </citation>
    <scope>NUCLEOTIDE SEQUENCE</scope>
</reference>
<evidence type="ECO:0000313" key="2">
    <source>
        <dbReference type="EMBL" id="CAH1403921.1"/>
    </source>
</evidence>
<sequence>MNHSRIPNTMPKISQRKKATYQRNAKKPVLFITLKKPKPTDPLDSREGFCYKDDMDEDDNKLSEKSESLEEIVHRRKKLPTKRDGDEVNKRKQGLVPKPLNTGGVKRKDIEEFLKEQMKKRCRKHNHSKTRALYANLL</sequence>
<dbReference type="EMBL" id="OV725081">
    <property type="protein sequence ID" value="CAH1403921.1"/>
    <property type="molecule type" value="Genomic_DNA"/>
</dbReference>
<feature type="region of interest" description="Disordered" evidence="1">
    <location>
        <begin position="73"/>
        <end position="103"/>
    </location>
</feature>
<organism evidence="2 3">
    <name type="scientific">Nezara viridula</name>
    <name type="common">Southern green stink bug</name>
    <name type="synonym">Cimex viridulus</name>
    <dbReference type="NCBI Taxonomy" id="85310"/>
    <lineage>
        <taxon>Eukaryota</taxon>
        <taxon>Metazoa</taxon>
        <taxon>Ecdysozoa</taxon>
        <taxon>Arthropoda</taxon>
        <taxon>Hexapoda</taxon>
        <taxon>Insecta</taxon>
        <taxon>Pterygota</taxon>
        <taxon>Neoptera</taxon>
        <taxon>Paraneoptera</taxon>
        <taxon>Hemiptera</taxon>
        <taxon>Heteroptera</taxon>
        <taxon>Panheteroptera</taxon>
        <taxon>Pentatomomorpha</taxon>
        <taxon>Pentatomoidea</taxon>
        <taxon>Pentatomidae</taxon>
        <taxon>Pentatominae</taxon>
        <taxon>Nezara</taxon>
    </lineage>
</organism>
<dbReference type="AlphaFoldDB" id="A0A9P0HKY0"/>
<feature type="region of interest" description="Disordered" evidence="1">
    <location>
        <begin position="1"/>
        <end position="25"/>
    </location>
</feature>
<accession>A0A9P0HKY0</accession>
<feature type="compositionally biased region" description="Basic and acidic residues" evidence="1">
    <location>
        <begin position="81"/>
        <end position="90"/>
    </location>
</feature>
<dbReference type="OrthoDB" id="6624595at2759"/>
<keyword evidence="3" id="KW-1185">Reference proteome</keyword>
<dbReference type="Proteomes" id="UP001152798">
    <property type="component" value="Chromosome 5"/>
</dbReference>
<name>A0A9P0HKY0_NEZVI</name>
<gene>
    <name evidence="2" type="ORF">NEZAVI_LOCUS12432</name>
</gene>
<evidence type="ECO:0000313" key="3">
    <source>
        <dbReference type="Proteomes" id="UP001152798"/>
    </source>
</evidence>
<feature type="compositionally biased region" description="Basic residues" evidence="1">
    <location>
        <begin position="14"/>
        <end position="25"/>
    </location>
</feature>
<protein>
    <submittedName>
        <fullName evidence="2">Uncharacterized protein</fullName>
    </submittedName>
</protein>